<dbReference type="EMBL" id="LKEB01000002">
    <property type="protein sequence ID" value="ROW17759.1"/>
    <property type="molecule type" value="Genomic_DNA"/>
</dbReference>
<gene>
    <name evidence="2" type="ORF">VPNG_00721</name>
</gene>
<feature type="region of interest" description="Disordered" evidence="1">
    <location>
        <begin position="1"/>
        <end position="24"/>
    </location>
</feature>
<dbReference type="Proteomes" id="UP000285146">
    <property type="component" value="Unassembled WGS sequence"/>
</dbReference>
<evidence type="ECO:0000313" key="3">
    <source>
        <dbReference type="Proteomes" id="UP000285146"/>
    </source>
</evidence>
<feature type="region of interest" description="Disordered" evidence="1">
    <location>
        <begin position="202"/>
        <end position="223"/>
    </location>
</feature>
<dbReference type="OrthoDB" id="3438628at2759"/>
<reference evidence="2 3" key="1">
    <citation type="submission" date="2015-09" db="EMBL/GenBank/DDBJ databases">
        <title>Host preference determinants of Valsa canker pathogens revealed by comparative genomics.</title>
        <authorList>
            <person name="Yin Z."/>
            <person name="Huang L."/>
        </authorList>
    </citation>
    <scope>NUCLEOTIDE SEQUENCE [LARGE SCALE GENOMIC DNA]</scope>
    <source>
        <strain evidence="2 3">SXYLt</strain>
    </source>
</reference>
<keyword evidence="3" id="KW-1185">Reference proteome</keyword>
<sequence length="353" mass="38992">MSPPSGASPQSPDEEDGSPRPPSYKWNHFEVRALICLIIKGEHLKTDDPMHISDKLNMNLNPASLRNKPDYDRDIPHYEVQYMLKRILDKKIHAVDVSERDIRPTVTRTKVNAFMRSLDFDGSEDEWVTGRKEKMKLEGQERQRRFIVRKEGMGMSPRARRERDKRRLMVRDPRARRLLQGWGMGASFWEGALTWGFLDQDTKDADRPRTKSNSRDSSSSEAVATSAISSRISYITDASSAPSNGEKSPAPAARHAGASYASFGNASANQAVASWGGGFAPDPRPAPMAMTPLSSSIMPAQMTSASRYGYSGTGGCHAAPQQPYQSTGWETGEVWGSVPDSGASQQRRPAGSM</sequence>
<dbReference type="InParanoid" id="A0A423XMG6"/>
<dbReference type="AlphaFoldDB" id="A0A423XMG6"/>
<feature type="region of interest" description="Disordered" evidence="1">
    <location>
        <begin position="308"/>
        <end position="353"/>
    </location>
</feature>
<organism evidence="2 3">
    <name type="scientific">Cytospora leucostoma</name>
    <dbReference type="NCBI Taxonomy" id="1230097"/>
    <lineage>
        <taxon>Eukaryota</taxon>
        <taxon>Fungi</taxon>
        <taxon>Dikarya</taxon>
        <taxon>Ascomycota</taxon>
        <taxon>Pezizomycotina</taxon>
        <taxon>Sordariomycetes</taxon>
        <taxon>Sordariomycetidae</taxon>
        <taxon>Diaporthales</taxon>
        <taxon>Cytosporaceae</taxon>
        <taxon>Cytospora</taxon>
    </lineage>
</organism>
<name>A0A423XMG6_9PEZI</name>
<evidence type="ECO:0000256" key="1">
    <source>
        <dbReference type="SAM" id="MobiDB-lite"/>
    </source>
</evidence>
<feature type="compositionally biased region" description="Polar residues" evidence="1">
    <location>
        <begin position="1"/>
        <end position="11"/>
    </location>
</feature>
<evidence type="ECO:0000313" key="2">
    <source>
        <dbReference type="EMBL" id="ROW17759.1"/>
    </source>
</evidence>
<proteinExistence type="predicted"/>
<comment type="caution">
    <text evidence="2">The sequence shown here is derived from an EMBL/GenBank/DDBJ whole genome shotgun (WGS) entry which is preliminary data.</text>
</comment>
<accession>A0A423XMG6</accession>
<protein>
    <submittedName>
        <fullName evidence="2">Uncharacterized protein</fullName>
    </submittedName>
</protein>